<dbReference type="InterPro" id="IPR024858">
    <property type="entry name" value="GOLGA"/>
</dbReference>
<dbReference type="GeneTree" id="ENSGT00530000062932"/>
<sequence length="437" mass="50454">MIRCNWQVIFPHSSIKKRNFWKKLRNTRITLMWLKKKWLVNMKKYLNCKTLCARLKCKLKKGYLQNNAKWCNYKTHINKYNINYTPNQQSATQTTNSSNLQEELSTSLETINLLREQNGGLKSMISNLQMEIDQTAHPNNEPATQIDSNQQVPPPGELASLNQVMAERDFLTTQIEEHKQERHKLLDKLHALQNEKKNLSSPESDPGYQDLSHNMSLLQDRFATVMRAKVEAESRVEDLEHINLQLQNECDTIGEYITLYHNQRQLLKQRHNEKDEYVSSMAQEREAMQQKLEKLQSLVLSLLSARESAKNLTSTPHRRKLDPKIDDSVLDGLSSSTSYPADWPDMLEDEEARQPTRPDILPENASLPSHGKNRLTLDGEKSLPGKLERLDLGTEREDATATQIISLLEQMQKPTFPTPDEAPRGFCLRYSGRYTAV</sequence>
<name>H2YAR6_CIOSA</name>
<dbReference type="InParanoid" id="H2YAR6"/>
<dbReference type="GO" id="GO:0005801">
    <property type="term" value="C:cis-Golgi network"/>
    <property type="evidence" value="ECO:0007669"/>
    <property type="project" value="TreeGrafter"/>
</dbReference>
<keyword evidence="1 2" id="KW-0175">Coiled coil</keyword>
<evidence type="ECO:0000256" key="1">
    <source>
        <dbReference type="ARBA" id="ARBA00023054"/>
    </source>
</evidence>
<proteinExistence type="predicted"/>
<keyword evidence="6" id="KW-1185">Reference proteome</keyword>
<reference evidence="5" key="3">
    <citation type="submission" date="2025-09" db="UniProtKB">
        <authorList>
            <consortium name="Ensembl"/>
        </authorList>
    </citation>
    <scope>IDENTIFICATION</scope>
</reference>
<accession>H2YAR6</accession>
<dbReference type="eggNOG" id="KOG4725">
    <property type="taxonomic scope" value="Eukaryota"/>
</dbReference>
<evidence type="ECO:0000256" key="2">
    <source>
        <dbReference type="SAM" id="Coils"/>
    </source>
</evidence>
<dbReference type="AlphaFoldDB" id="H2YAR6"/>
<organism evidence="5 6">
    <name type="scientific">Ciona savignyi</name>
    <name type="common">Pacific transparent sea squirt</name>
    <dbReference type="NCBI Taxonomy" id="51511"/>
    <lineage>
        <taxon>Eukaryota</taxon>
        <taxon>Metazoa</taxon>
        <taxon>Chordata</taxon>
        <taxon>Tunicata</taxon>
        <taxon>Ascidiacea</taxon>
        <taxon>Phlebobranchia</taxon>
        <taxon>Cionidae</taxon>
        <taxon>Ciona</taxon>
    </lineage>
</organism>
<dbReference type="PANTHER" id="PTHR10881:SF46">
    <property type="entry name" value="GOLGIN SUBFAMILY A MEMBER 2"/>
    <property type="match status" value="1"/>
</dbReference>
<feature type="domain" description="Golgin subfamily A conserved" evidence="4">
    <location>
        <begin position="96"/>
        <end position="307"/>
    </location>
</feature>
<dbReference type="InterPro" id="IPR043976">
    <property type="entry name" value="GOLGA_cons_dom"/>
</dbReference>
<reference evidence="5" key="2">
    <citation type="submission" date="2025-08" db="UniProtKB">
        <authorList>
            <consortium name="Ensembl"/>
        </authorList>
    </citation>
    <scope>IDENTIFICATION</scope>
</reference>
<feature type="region of interest" description="Disordered" evidence="3">
    <location>
        <begin position="309"/>
        <end position="382"/>
    </location>
</feature>
<dbReference type="Ensembl" id="ENSCSAVT00000002453.1">
    <property type="protein sequence ID" value="ENSCSAVP00000002414.1"/>
    <property type="gene ID" value="ENSCSAVG00000001413.1"/>
</dbReference>
<dbReference type="Pfam" id="PF15070">
    <property type="entry name" value="GOLGA2L5"/>
    <property type="match status" value="1"/>
</dbReference>
<dbReference type="STRING" id="51511.ENSCSAVP00000002414"/>
<dbReference type="GO" id="GO:0000137">
    <property type="term" value="C:Golgi cis cisterna"/>
    <property type="evidence" value="ECO:0007669"/>
    <property type="project" value="TreeGrafter"/>
</dbReference>
<feature type="coiled-coil region" evidence="2">
    <location>
        <begin position="161"/>
        <end position="195"/>
    </location>
</feature>
<dbReference type="Proteomes" id="UP000007875">
    <property type="component" value="Unassembled WGS sequence"/>
</dbReference>
<protein>
    <recommendedName>
        <fullName evidence="4">Golgin subfamily A conserved domain-containing protein</fullName>
    </recommendedName>
</protein>
<dbReference type="GO" id="GO:0032580">
    <property type="term" value="C:Golgi cisterna membrane"/>
    <property type="evidence" value="ECO:0007669"/>
    <property type="project" value="TreeGrafter"/>
</dbReference>
<dbReference type="HOGENOM" id="CLU_051188_0_0_1"/>
<evidence type="ECO:0000259" key="4">
    <source>
        <dbReference type="Pfam" id="PF15070"/>
    </source>
</evidence>
<evidence type="ECO:0000313" key="5">
    <source>
        <dbReference type="Ensembl" id="ENSCSAVP00000002414.1"/>
    </source>
</evidence>
<evidence type="ECO:0000256" key="3">
    <source>
        <dbReference type="SAM" id="MobiDB-lite"/>
    </source>
</evidence>
<dbReference type="PANTHER" id="PTHR10881">
    <property type="entry name" value="GOLGIN SUBFAMILY A MEMBER-RELATED"/>
    <property type="match status" value="1"/>
</dbReference>
<evidence type="ECO:0000313" key="6">
    <source>
        <dbReference type="Proteomes" id="UP000007875"/>
    </source>
</evidence>
<reference evidence="6" key="1">
    <citation type="submission" date="2003-08" db="EMBL/GenBank/DDBJ databases">
        <authorList>
            <person name="Birren B."/>
            <person name="Nusbaum C."/>
            <person name="Abebe A."/>
            <person name="Abouelleil A."/>
            <person name="Adekoya E."/>
            <person name="Ait-zahra M."/>
            <person name="Allen N."/>
            <person name="Allen T."/>
            <person name="An P."/>
            <person name="Anderson M."/>
            <person name="Anderson S."/>
            <person name="Arachchi H."/>
            <person name="Armbruster J."/>
            <person name="Bachantsang P."/>
            <person name="Baldwin J."/>
            <person name="Barry A."/>
            <person name="Bayul T."/>
            <person name="Blitshsteyn B."/>
            <person name="Bloom T."/>
            <person name="Blye J."/>
            <person name="Boguslavskiy L."/>
            <person name="Borowsky M."/>
            <person name="Boukhgalter B."/>
            <person name="Brunache A."/>
            <person name="Butler J."/>
            <person name="Calixte N."/>
            <person name="Calvo S."/>
            <person name="Camarata J."/>
            <person name="Campo K."/>
            <person name="Chang J."/>
            <person name="Cheshatsang Y."/>
            <person name="Citroen M."/>
            <person name="Collymore A."/>
            <person name="Considine T."/>
            <person name="Cook A."/>
            <person name="Cooke P."/>
            <person name="Corum B."/>
            <person name="Cuomo C."/>
            <person name="David R."/>
            <person name="Dawoe T."/>
            <person name="Degray S."/>
            <person name="Dodge S."/>
            <person name="Dooley K."/>
            <person name="Dorje P."/>
            <person name="Dorjee K."/>
            <person name="Dorris L."/>
            <person name="Duffey N."/>
            <person name="Dupes A."/>
            <person name="Elkins T."/>
            <person name="Engels R."/>
            <person name="Erickson J."/>
            <person name="Farina A."/>
            <person name="Faro S."/>
            <person name="Ferreira P."/>
            <person name="Fischer H."/>
            <person name="Fitzgerald M."/>
            <person name="Foley K."/>
            <person name="Gage D."/>
            <person name="Galagan J."/>
            <person name="Gearin G."/>
            <person name="Gnerre S."/>
            <person name="Gnirke A."/>
            <person name="Goyette A."/>
            <person name="Graham J."/>
            <person name="Grandbois E."/>
            <person name="Gyaltsen K."/>
            <person name="Hafez N."/>
            <person name="Hagopian D."/>
            <person name="Hagos B."/>
            <person name="Hall J."/>
            <person name="Hatcher B."/>
            <person name="Heller A."/>
            <person name="Higgins H."/>
            <person name="Honan T."/>
            <person name="Horn A."/>
            <person name="Houde N."/>
            <person name="Hughes L."/>
            <person name="Hulme W."/>
            <person name="Husby E."/>
            <person name="Iliev I."/>
            <person name="Jaffe D."/>
            <person name="Jones C."/>
            <person name="Kamal M."/>
            <person name="Kamat A."/>
            <person name="Kamvysselis M."/>
            <person name="Karlsson E."/>
            <person name="Kells C."/>
            <person name="Kieu A."/>
            <person name="Kisner P."/>
            <person name="Kodira C."/>
            <person name="Kulbokas E."/>
            <person name="Labutti K."/>
            <person name="Lama D."/>
            <person name="Landers T."/>
            <person name="Leger J."/>
            <person name="Levine S."/>
            <person name="Lewis D."/>
            <person name="Lewis T."/>
            <person name="Lindblad-toh K."/>
            <person name="Liu X."/>
            <person name="Lokyitsang T."/>
            <person name="Lokyitsang Y."/>
            <person name="Lucien O."/>
            <person name="Lui A."/>
            <person name="Ma L.J."/>
            <person name="Mabbitt R."/>
            <person name="Macdonald J."/>
            <person name="Maclean C."/>
            <person name="Major J."/>
            <person name="Manning J."/>
            <person name="Marabella R."/>
            <person name="Maru K."/>
            <person name="Matthews C."/>
            <person name="Mauceli E."/>
            <person name="Mccarthy M."/>
            <person name="Mcdonough S."/>
            <person name="Mcghee T."/>
            <person name="Meldrim J."/>
            <person name="Meneus L."/>
            <person name="Mesirov J."/>
            <person name="Mihalev A."/>
            <person name="Mihova T."/>
            <person name="Mikkelsen T."/>
            <person name="Mlenga V."/>
            <person name="Moru K."/>
            <person name="Mozes J."/>
            <person name="Mulrain L."/>
            <person name="Munson G."/>
            <person name="Naylor J."/>
            <person name="Newes C."/>
            <person name="Nguyen C."/>
            <person name="Nguyen N."/>
            <person name="Nguyen T."/>
            <person name="Nicol R."/>
            <person name="Nielsen C."/>
            <person name="Nizzari M."/>
            <person name="Norbu C."/>
            <person name="Norbu N."/>
            <person name="O'donnell P."/>
            <person name="Okoawo O."/>
            <person name="O'leary S."/>
            <person name="Omotosho B."/>
            <person name="O'neill K."/>
            <person name="Osman S."/>
            <person name="Parker S."/>
            <person name="Perrin D."/>
            <person name="Phunkhang P."/>
            <person name="Piqani B."/>
            <person name="Purcell S."/>
            <person name="Rachupka T."/>
            <person name="Ramasamy U."/>
            <person name="Rameau R."/>
            <person name="Ray V."/>
            <person name="Raymond C."/>
            <person name="Retta R."/>
            <person name="Richardson S."/>
            <person name="Rise C."/>
            <person name="Rodriguez J."/>
            <person name="Rogers J."/>
            <person name="Rogov P."/>
            <person name="Rutman M."/>
            <person name="Schupbach R."/>
            <person name="Seaman C."/>
            <person name="Settipalli S."/>
            <person name="Sharpe T."/>
            <person name="Sheridan J."/>
            <person name="Sherpa N."/>
            <person name="Shi J."/>
            <person name="Smirnov S."/>
            <person name="Smith C."/>
            <person name="Sougnez C."/>
            <person name="Spencer B."/>
            <person name="Stalker J."/>
            <person name="Stange-thomann N."/>
            <person name="Stavropoulos S."/>
            <person name="Stetson K."/>
            <person name="Stone C."/>
            <person name="Stone S."/>
            <person name="Stubbs M."/>
            <person name="Talamas J."/>
            <person name="Tchuinga P."/>
            <person name="Tenzing P."/>
            <person name="Tesfaye S."/>
            <person name="Theodore J."/>
            <person name="Thoulutsang Y."/>
            <person name="Topham K."/>
            <person name="Towey S."/>
            <person name="Tsamla T."/>
            <person name="Tsomo N."/>
            <person name="Vallee D."/>
            <person name="Vassiliev H."/>
            <person name="Venkataraman V."/>
            <person name="Vinson J."/>
            <person name="Vo A."/>
            <person name="Wade C."/>
            <person name="Wang S."/>
            <person name="Wangchuk T."/>
            <person name="Wangdi T."/>
            <person name="Whittaker C."/>
            <person name="Wilkinson J."/>
            <person name="Wu Y."/>
            <person name="Wyman D."/>
            <person name="Yadav S."/>
            <person name="Yang S."/>
            <person name="Yang X."/>
            <person name="Yeager S."/>
            <person name="Yee E."/>
            <person name="Young G."/>
            <person name="Zainoun J."/>
            <person name="Zembeck L."/>
            <person name="Zimmer A."/>
            <person name="Zody M."/>
            <person name="Lander E."/>
        </authorList>
    </citation>
    <scope>NUCLEOTIDE SEQUENCE [LARGE SCALE GENOMIC DNA]</scope>
</reference>
<dbReference type="GO" id="GO:0007030">
    <property type="term" value="P:Golgi organization"/>
    <property type="evidence" value="ECO:0007669"/>
    <property type="project" value="TreeGrafter"/>
</dbReference>